<feature type="compositionally biased region" description="Pro residues" evidence="1">
    <location>
        <begin position="81"/>
        <end position="93"/>
    </location>
</feature>
<protein>
    <recommendedName>
        <fullName evidence="2">NERD domain-containing protein</fullName>
    </recommendedName>
</protein>
<reference evidence="3 4" key="1">
    <citation type="submission" date="2021-03" db="EMBL/GenBank/DDBJ databases">
        <title>Sequencing the genomes of 1000 actinobacteria strains.</title>
        <authorList>
            <person name="Klenk H.-P."/>
        </authorList>
    </citation>
    <scope>NUCLEOTIDE SEQUENCE [LARGE SCALE GENOMIC DNA]</scope>
    <source>
        <strain evidence="3 4">DSM 41480</strain>
    </source>
</reference>
<dbReference type="InterPro" id="IPR011528">
    <property type="entry name" value="NERD"/>
</dbReference>
<dbReference type="GeneID" id="91566953"/>
<evidence type="ECO:0000259" key="2">
    <source>
        <dbReference type="PROSITE" id="PS50965"/>
    </source>
</evidence>
<comment type="caution">
    <text evidence="3">The sequence shown here is derived from an EMBL/GenBank/DDBJ whole genome shotgun (WGS) entry which is preliminary data.</text>
</comment>
<keyword evidence="4" id="KW-1185">Reference proteome</keyword>
<dbReference type="PROSITE" id="PS50965">
    <property type="entry name" value="NERD"/>
    <property type="match status" value="1"/>
</dbReference>
<feature type="region of interest" description="Disordered" evidence="1">
    <location>
        <begin position="59"/>
        <end position="104"/>
    </location>
</feature>
<name>A0ABS4XVP0_9ACTN</name>
<organism evidence="3 4">
    <name type="scientific">Streptomyces syringium</name>
    <dbReference type="NCBI Taxonomy" id="76729"/>
    <lineage>
        <taxon>Bacteria</taxon>
        <taxon>Bacillati</taxon>
        <taxon>Actinomycetota</taxon>
        <taxon>Actinomycetes</taxon>
        <taxon>Kitasatosporales</taxon>
        <taxon>Streptomycetaceae</taxon>
        <taxon>Streptomyces</taxon>
    </lineage>
</organism>
<feature type="domain" description="NERD" evidence="2">
    <location>
        <begin position="138"/>
        <end position="250"/>
    </location>
</feature>
<accession>A0ABS4XVP0</accession>
<proteinExistence type="predicted"/>
<dbReference type="Pfam" id="PF08378">
    <property type="entry name" value="NERD"/>
    <property type="match status" value="1"/>
</dbReference>
<evidence type="ECO:0000313" key="3">
    <source>
        <dbReference type="EMBL" id="MBP2400579.1"/>
    </source>
</evidence>
<sequence>MAELKVSRWRNFGHDRLYVNLPDGTAVAWADCRSGKVKVLVEEHRQEALALLKLRLADLPAPADPDPKRPPEAKRARPKPVNRPTPRKLPPLTSPDDLALNRPGSGIREMLRSKGPSRVRRMLDRFLRRKTEWDSWFKGLAGEQIAGAELDRLKAQGWKVLHSIQLARGGDIDHLLVGPGGVFTVNTKNFQGKSVWVGDDMVKVDHGPPHPYPAKSRAEAAYARGVLERYCPFPVEVEPVLVFVGVKELPKEATQLQVRVYRVREVAALGPLSGRLTPEQVDIVYEVARHRRAWLDSSRP</sequence>
<dbReference type="EMBL" id="JAGIOH010000001">
    <property type="protein sequence ID" value="MBP2400579.1"/>
    <property type="molecule type" value="Genomic_DNA"/>
</dbReference>
<dbReference type="RefSeq" id="WP_209513194.1">
    <property type="nucleotide sequence ID" value="NZ_JAGIOH010000001.1"/>
</dbReference>
<evidence type="ECO:0000313" key="4">
    <source>
        <dbReference type="Proteomes" id="UP001519291"/>
    </source>
</evidence>
<gene>
    <name evidence="3" type="ORF">JO379_000048</name>
</gene>
<dbReference type="Proteomes" id="UP001519291">
    <property type="component" value="Unassembled WGS sequence"/>
</dbReference>
<evidence type="ECO:0000256" key="1">
    <source>
        <dbReference type="SAM" id="MobiDB-lite"/>
    </source>
</evidence>
<feature type="compositionally biased region" description="Basic and acidic residues" evidence="1">
    <location>
        <begin position="65"/>
        <end position="75"/>
    </location>
</feature>